<dbReference type="PANTHER" id="PTHR46638:SF1">
    <property type="entry name" value="CORRINOID ADENOSYLTRANSFERASE"/>
    <property type="match status" value="1"/>
</dbReference>
<evidence type="ECO:0000256" key="6">
    <source>
        <dbReference type="ARBA" id="ARBA00033334"/>
    </source>
</evidence>
<keyword evidence="11" id="KW-1185">Reference proteome</keyword>
<proteinExistence type="inferred from homology"/>
<evidence type="ECO:0000256" key="5">
    <source>
        <dbReference type="ARBA" id="ARBA00031529"/>
    </source>
</evidence>
<dbReference type="OrthoDB" id="9810309at2"/>
<dbReference type="CDD" id="cd00561">
    <property type="entry name" value="CobA_ACA"/>
    <property type="match status" value="1"/>
</dbReference>
<keyword evidence="10" id="KW-0808">Transferase</keyword>
<organism evidence="10 11">
    <name type="scientific">Desulfococcus multivorans DSM 2059</name>
    <dbReference type="NCBI Taxonomy" id="1121405"/>
    <lineage>
        <taxon>Bacteria</taxon>
        <taxon>Pseudomonadati</taxon>
        <taxon>Thermodesulfobacteriota</taxon>
        <taxon>Desulfobacteria</taxon>
        <taxon>Desulfobacterales</taxon>
        <taxon>Desulfococcaceae</taxon>
        <taxon>Desulfococcus</taxon>
    </lineage>
</organism>
<evidence type="ECO:0000256" key="7">
    <source>
        <dbReference type="ARBA" id="ARBA00033354"/>
    </source>
</evidence>
<comment type="pathway">
    <text evidence="1">Cofactor biosynthesis; adenosylcobalamin biosynthesis; adenosylcobalamin from cob(II)yrinate a,c-diamide: step 2/7.</text>
</comment>
<dbReference type="NCBIfam" id="NF004637">
    <property type="entry name" value="PRK05986.1"/>
    <property type="match status" value="1"/>
</dbReference>
<dbReference type="RefSeq" id="WP_020875860.1">
    <property type="nucleotide sequence ID" value="NZ_ATHJ01000062.1"/>
</dbReference>
<dbReference type="SUPFAM" id="SSF52540">
    <property type="entry name" value="P-loop containing nucleoside triphosphate hydrolases"/>
    <property type="match status" value="1"/>
</dbReference>
<dbReference type="NCBIfam" id="TIGR00708">
    <property type="entry name" value="cobA"/>
    <property type="match status" value="1"/>
</dbReference>
<reference evidence="10 11" key="1">
    <citation type="journal article" date="2013" name="Genome Announc.">
        <title>Draft genome sequences for three mercury-methylating, sulfate-reducing bacteria.</title>
        <authorList>
            <person name="Brown S.D."/>
            <person name="Hurt R.A.Jr."/>
            <person name="Gilmour C.C."/>
            <person name="Elias D.A."/>
        </authorList>
    </citation>
    <scope>NUCLEOTIDE SEQUENCE [LARGE SCALE GENOMIC DNA]</scope>
    <source>
        <strain evidence="10 11">DSM 2059</strain>
    </source>
</reference>
<dbReference type="PANTHER" id="PTHR46638">
    <property type="entry name" value="CORRINOID ADENOSYLTRANSFERASE"/>
    <property type="match status" value="1"/>
</dbReference>
<dbReference type="Proteomes" id="UP000014977">
    <property type="component" value="Unassembled WGS sequence"/>
</dbReference>
<comment type="similarity">
    <text evidence="2">Belongs to the Cob(I)alamin adenosyltransferase family.</text>
</comment>
<evidence type="ECO:0000313" key="10">
    <source>
        <dbReference type="EMBL" id="EPR42893.1"/>
    </source>
</evidence>
<evidence type="ECO:0000256" key="1">
    <source>
        <dbReference type="ARBA" id="ARBA00005121"/>
    </source>
</evidence>
<dbReference type="GO" id="GO:0009236">
    <property type="term" value="P:cobalamin biosynthetic process"/>
    <property type="evidence" value="ECO:0007669"/>
    <property type="project" value="UniProtKB-UniPathway"/>
</dbReference>
<dbReference type="InterPro" id="IPR003724">
    <property type="entry name" value="CblAdoTrfase_CobA"/>
</dbReference>
<dbReference type="Pfam" id="PF02572">
    <property type="entry name" value="CobA_CobO_BtuR"/>
    <property type="match status" value="1"/>
</dbReference>
<name>S7VEL9_DESML</name>
<comment type="function">
    <text evidence="4">Required for both de novo synthesis of the corrin ring for the assimilation of exogenous corrinoids. Participates in the adenosylation of a variety of incomplete and complete corrinoids.</text>
</comment>
<comment type="caution">
    <text evidence="10">The sequence shown here is derived from an EMBL/GenBank/DDBJ whole genome shotgun (WGS) entry which is preliminary data.</text>
</comment>
<evidence type="ECO:0000256" key="9">
    <source>
        <dbReference type="ARBA" id="ARBA00048692"/>
    </source>
</evidence>
<dbReference type="PATRIC" id="fig|1121405.3.peg.894"/>
<accession>S7VEL9</accession>
<comment type="catalytic activity">
    <reaction evidence="8">
        <text>2 cob(II)yrinate a,c diamide + reduced [electron-transfer flavoprotein] + 2 ATP = 2 adenosylcob(III)yrinate a,c-diamide + 2 triphosphate + oxidized [electron-transfer flavoprotein] + 3 H(+)</text>
        <dbReference type="Rhea" id="RHEA:11528"/>
        <dbReference type="Rhea" id="RHEA-COMP:10685"/>
        <dbReference type="Rhea" id="RHEA-COMP:10686"/>
        <dbReference type="ChEBI" id="CHEBI:15378"/>
        <dbReference type="ChEBI" id="CHEBI:18036"/>
        <dbReference type="ChEBI" id="CHEBI:30616"/>
        <dbReference type="ChEBI" id="CHEBI:57692"/>
        <dbReference type="ChEBI" id="CHEBI:58307"/>
        <dbReference type="ChEBI" id="CHEBI:58503"/>
        <dbReference type="ChEBI" id="CHEBI:58537"/>
        <dbReference type="EC" id="2.5.1.17"/>
    </reaction>
</comment>
<protein>
    <recommendedName>
        <fullName evidence="3">corrinoid adenosyltransferase</fullName>
        <ecNumber evidence="3">2.5.1.17</ecNumber>
    </recommendedName>
    <alternativeName>
        <fullName evidence="5">Cob(II)alamin adenosyltransferase</fullName>
    </alternativeName>
    <alternativeName>
        <fullName evidence="7">Cob(II)yrinic acid a,c-diamide adenosyltransferase</fullName>
    </alternativeName>
    <alternativeName>
        <fullName evidence="6">Cobinamide/cobalamin adenosyltransferase</fullName>
    </alternativeName>
</protein>
<dbReference type="EC" id="2.5.1.17" evidence="3"/>
<dbReference type="Gene3D" id="3.40.50.300">
    <property type="entry name" value="P-loop containing nucleotide triphosphate hydrolases"/>
    <property type="match status" value="1"/>
</dbReference>
<dbReference type="STRING" id="897.B2D07_01145"/>
<gene>
    <name evidence="10" type="ORF">dsmv_1476</name>
</gene>
<evidence type="ECO:0000256" key="3">
    <source>
        <dbReference type="ARBA" id="ARBA00012454"/>
    </source>
</evidence>
<dbReference type="EMBL" id="ATHJ01000062">
    <property type="protein sequence ID" value="EPR42893.1"/>
    <property type="molecule type" value="Genomic_DNA"/>
</dbReference>
<dbReference type="PIRSF" id="PIRSF015617">
    <property type="entry name" value="Adensltrnsf_CobA"/>
    <property type="match status" value="1"/>
</dbReference>
<dbReference type="UniPathway" id="UPA00148">
    <property type="reaction ID" value="UER00233"/>
</dbReference>
<dbReference type="AlphaFoldDB" id="S7VEL9"/>
<evidence type="ECO:0000256" key="2">
    <source>
        <dbReference type="ARBA" id="ARBA00007487"/>
    </source>
</evidence>
<dbReference type="GO" id="GO:0008817">
    <property type="term" value="F:corrinoid adenosyltransferase activity"/>
    <property type="evidence" value="ECO:0007669"/>
    <property type="project" value="UniProtKB-EC"/>
</dbReference>
<evidence type="ECO:0000256" key="4">
    <source>
        <dbReference type="ARBA" id="ARBA00024929"/>
    </source>
</evidence>
<evidence type="ECO:0000256" key="8">
    <source>
        <dbReference type="ARBA" id="ARBA00048555"/>
    </source>
</evidence>
<comment type="catalytic activity">
    <reaction evidence="9">
        <text>2 cob(II)alamin + reduced [electron-transfer flavoprotein] + 2 ATP = 2 adenosylcob(III)alamin + 2 triphosphate + oxidized [electron-transfer flavoprotein] + 3 H(+)</text>
        <dbReference type="Rhea" id="RHEA:28671"/>
        <dbReference type="Rhea" id="RHEA-COMP:10685"/>
        <dbReference type="Rhea" id="RHEA-COMP:10686"/>
        <dbReference type="ChEBI" id="CHEBI:15378"/>
        <dbReference type="ChEBI" id="CHEBI:16304"/>
        <dbReference type="ChEBI" id="CHEBI:18036"/>
        <dbReference type="ChEBI" id="CHEBI:18408"/>
        <dbReference type="ChEBI" id="CHEBI:30616"/>
        <dbReference type="ChEBI" id="CHEBI:57692"/>
        <dbReference type="ChEBI" id="CHEBI:58307"/>
        <dbReference type="EC" id="2.5.1.17"/>
    </reaction>
</comment>
<dbReference type="InterPro" id="IPR027417">
    <property type="entry name" value="P-loop_NTPase"/>
</dbReference>
<dbReference type="eggNOG" id="COG2109">
    <property type="taxonomic scope" value="Bacteria"/>
</dbReference>
<sequence length="173" mass="19107">MKKNLLMINTGNGKGKTTAALGLAFRAVGHGFKVSIIQFIKGSWACGEIETAARLADLIDFNVMGRGFTWKSDDLKKDTALALSAWETAKERIASGKYRLVILDEMTYLFKYGMLDEDTVIAFLQQRPENVHVLITGRDAPEKLLAAADMVTEMHPVKHPFAEGVSAQKGIEY</sequence>
<evidence type="ECO:0000313" key="11">
    <source>
        <dbReference type="Proteomes" id="UP000014977"/>
    </source>
</evidence>
<dbReference type="GO" id="GO:0005524">
    <property type="term" value="F:ATP binding"/>
    <property type="evidence" value="ECO:0007669"/>
    <property type="project" value="InterPro"/>
</dbReference>